<dbReference type="InterPro" id="IPR050346">
    <property type="entry name" value="FMO-like"/>
</dbReference>
<dbReference type="AlphaFoldDB" id="A0A9N8HU98"/>
<evidence type="ECO:0000313" key="6">
    <source>
        <dbReference type="EMBL" id="CAB9527573.1"/>
    </source>
</evidence>
<evidence type="ECO:0000256" key="1">
    <source>
        <dbReference type="ARBA" id="ARBA00009183"/>
    </source>
</evidence>
<dbReference type="EMBL" id="CAICTM010002018">
    <property type="protein sequence ID" value="CAB9527573.1"/>
    <property type="molecule type" value="Genomic_DNA"/>
</dbReference>
<keyword evidence="7" id="KW-1185">Reference proteome</keyword>
<reference evidence="6" key="1">
    <citation type="submission" date="2020-06" db="EMBL/GenBank/DDBJ databases">
        <authorList>
            <consortium name="Plant Systems Biology data submission"/>
        </authorList>
    </citation>
    <scope>NUCLEOTIDE SEQUENCE</scope>
    <source>
        <strain evidence="6">D6</strain>
    </source>
</reference>
<evidence type="ECO:0000256" key="5">
    <source>
        <dbReference type="SAM" id="Phobius"/>
    </source>
</evidence>
<keyword evidence="6" id="KW-0503">Monooxygenase</keyword>
<gene>
    <name evidence="6" type="ORF">SEMRO_2020_G311370.1</name>
</gene>
<comment type="caution">
    <text evidence="6">The sequence shown here is derived from an EMBL/GenBank/DDBJ whole genome shotgun (WGS) entry which is preliminary data.</text>
</comment>
<dbReference type="Proteomes" id="UP001153069">
    <property type="component" value="Unassembled WGS sequence"/>
</dbReference>
<dbReference type="InterPro" id="IPR020946">
    <property type="entry name" value="Flavin_mOase-like"/>
</dbReference>
<keyword evidence="5" id="KW-0472">Membrane</keyword>
<feature type="transmembrane region" description="Helical" evidence="5">
    <location>
        <begin position="547"/>
        <end position="567"/>
    </location>
</feature>
<keyword evidence="5" id="KW-1133">Transmembrane helix</keyword>
<dbReference type="InterPro" id="IPR036188">
    <property type="entry name" value="FAD/NAD-bd_sf"/>
</dbReference>
<proteinExistence type="inferred from homology"/>
<comment type="similarity">
    <text evidence="1">Belongs to the FMO family.</text>
</comment>
<accession>A0A9N8HU98</accession>
<dbReference type="Gene3D" id="3.50.50.60">
    <property type="entry name" value="FAD/NAD(P)-binding domain"/>
    <property type="match status" value="3"/>
</dbReference>
<sequence length="682" mass="75524">MAPSEKVQVCIIGGGPTGIIYLKELVDAGVTSVRVIEAKKTSGGLFRGCYEDSMLTISNSFITFSKMHNIDPIHMYTEEYADYCDEFVGKFGLSKYISFETVATKCTYDKTQKIWTVQYKGIGEEGAAGIVVADYLVVASGAHAPVTPPTTGLPACVKLPGSNGLPSFDDFEGTVIHSSEYETSSIFEGKRVLVVGSGESGSDIAMAATISKSKSVAVSVRGVAGHLTPRHIGKAYPAETRKVQSGNGNWWHKNFPLGPGPLPADLTNSLTRFGNPRSQWLPSFIPGRMAAAMSPLVPDEFVTGKMARAMMGTNLLCGLTAITQYGTKTGGLPQAIDNGASLVPGIQQVKSKSIVFADGSELEIDLVVLCTGFKTTFPFLEEESPQAIKDFNPRKLWKHMLDSEYGDRLVFGGFVRPGFGSIPQLSEMQARVYAQFVTGKISLPEEKELAHTIARDAAKEETFFIASKDIKALTHFAHYSADMASLIGKNIDYRKLLVTEPKLFIRLVTTPYNVKRFYIDDDDKDLRRDARNRIPAGHPGTLLKMDIHVWFLCFVITTLVDVPMLSLPGVMPPTREQRVWAWLTLPFWWMLLVPSIYEYAVLWLFALLSPHTWFYFYRTLSRETDSRAGDWCWAQSVLEDWYIRNLILNPFSLLAFVVYVVASAPIILATKIVTKWALRGEC</sequence>
<dbReference type="PRINTS" id="PR00368">
    <property type="entry name" value="FADPNR"/>
</dbReference>
<dbReference type="OrthoDB" id="66881at2759"/>
<keyword evidence="2" id="KW-0285">Flavoprotein</keyword>
<evidence type="ECO:0000313" key="7">
    <source>
        <dbReference type="Proteomes" id="UP001153069"/>
    </source>
</evidence>
<name>A0A9N8HU98_9STRA</name>
<organism evidence="6 7">
    <name type="scientific">Seminavis robusta</name>
    <dbReference type="NCBI Taxonomy" id="568900"/>
    <lineage>
        <taxon>Eukaryota</taxon>
        <taxon>Sar</taxon>
        <taxon>Stramenopiles</taxon>
        <taxon>Ochrophyta</taxon>
        <taxon>Bacillariophyta</taxon>
        <taxon>Bacillariophyceae</taxon>
        <taxon>Bacillariophycidae</taxon>
        <taxon>Naviculales</taxon>
        <taxon>Naviculaceae</taxon>
        <taxon>Seminavis</taxon>
    </lineage>
</organism>
<feature type="transmembrane region" description="Helical" evidence="5">
    <location>
        <begin position="579"/>
        <end position="606"/>
    </location>
</feature>
<dbReference type="GO" id="GO:0004499">
    <property type="term" value="F:N,N-dimethylaniline monooxygenase activity"/>
    <property type="evidence" value="ECO:0007669"/>
    <property type="project" value="InterPro"/>
</dbReference>
<keyword evidence="3" id="KW-0274">FAD</keyword>
<evidence type="ECO:0000256" key="2">
    <source>
        <dbReference type="ARBA" id="ARBA00022630"/>
    </source>
</evidence>
<protein>
    <submittedName>
        <fullName evidence="6">Monooxygenase</fullName>
    </submittedName>
</protein>
<feature type="transmembrane region" description="Helical" evidence="5">
    <location>
        <begin position="647"/>
        <end position="669"/>
    </location>
</feature>
<dbReference type="PANTHER" id="PTHR23023">
    <property type="entry name" value="DIMETHYLANILINE MONOOXYGENASE"/>
    <property type="match status" value="1"/>
</dbReference>
<dbReference type="SUPFAM" id="SSF51905">
    <property type="entry name" value="FAD/NAD(P)-binding domain"/>
    <property type="match status" value="1"/>
</dbReference>
<dbReference type="GO" id="GO:0050660">
    <property type="term" value="F:flavin adenine dinucleotide binding"/>
    <property type="evidence" value="ECO:0007669"/>
    <property type="project" value="InterPro"/>
</dbReference>
<evidence type="ECO:0000256" key="3">
    <source>
        <dbReference type="ARBA" id="ARBA00022827"/>
    </source>
</evidence>
<evidence type="ECO:0000256" key="4">
    <source>
        <dbReference type="ARBA" id="ARBA00023002"/>
    </source>
</evidence>
<keyword evidence="4" id="KW-0560">Oxidoreductase</keyword>
<keyword evidence="5" id="KW-0812">Transmembrane</keyword>
<dbReference type="GO" id="GO:0050661">
    <property type="term" value="F:NADP binding"/>
    <property type="evidence" value="ECO:0007669"/>
    <property type="project" value="InterPro"/>
</dbReference>
<dbReference type="Pfam" id="PF00743">
    <property type="entry name" value="FMO-like"/>
    <property type="match status" value="2"/>
</dbReference>